<name>A0A9D1WR12_9FIRM</name>
<gene>
    <name evidence="2" type="ORF">H9736_03200</name>
</gene>
<dbReference type="PROSITE" id="PS51257">
    <property type="entry name" value="PROKAR_LIPOPROTEIN"/>
    <property type="match status" value="1"/>
</dbReference>
<evidence type="ECO:0000313" key="3">
    <source>
        <dbReference type="Proteomes" id="UP000886800"/>
    </source>
</evidence>
<accession>A0A9D1WR12</accession>
<proteinExistence type="predicted"/>
<evidence type="ECO:0000256" key="1">
    <source>
        <dbReference type="SAM" id="SignalP"/>
    </source>
</evidence>
<organism evidence="2 3">
    <name type="scientific">Candidatus Anaerotruncus excrementipullorum</name>
    <dbReference type="NCBI Taxonomy" id="2838465"/>
    <lineage>
        <taxon>Bacteria</taxon>
        <taxon>Bacillati</taxon>
        <taxon>Bacillota</taxon>
        <taxon>Clostridia</taxon>
        <taxon>Eubacteriales</taxon>
        <taxon>Oscillospiraceae</taxon>
        <taxon>Anaerotruncus</taxon>
    </lineage>
</organism>
<reference evidence="2" key="1">
    <citation type="journal article" date="2021" name="PeerJ">
        <title>Extensive microbial diversity within the chicken gut microbiome revealed by metagenomics and culture.</title>
        <authorList>
            <person name="Gilroy R."/>
            <person name="Ravi A."/>
            <person name="Getino M."/>
            <person name="Pursley I."/>
            <person name="Horton D.L."/>
            <person name="Alikhan N.F."/>
            <person name="Baker D."/>
            <person name="Gharbi K."/>
            <person name="Hall N."/>
            <person name="Watson M."/>
            <person name="Adriaenssens E.M."/>
            <person name="Foster-Nyarko E."/>
            <person name="Jarju S."/>
            <person name="Secka A."/>
            <person name="Antonio M."/>
            <person name="Oren A."/>
            <person name="Chaudhuri R.R."/>
            <person name="La Ragione R."/>
            <person name="Hildebrand F."/>
            <person name="Pallen M.J."/>
        </authorList>
    </citation>
    <scope>NUCLEOTIDE SEQUENCE</scope>
    <source>
        <strain evidence="2">CHK188-5543</strain>
    </source>
</reference>
<dbReference type="AlphaFoldDB" id="A0A9D1WR12"/>
<sequence>MKRWKNARLLAVLAAAVLAAAGLGGCGKQEADLLSLVEITYSGLDGEGQAVAVLDPPPQALEALGEDAQALLDTVRRVKVEPWQGLSNGDEITLTLECSPQAAEELGYRLKDTSRTVTVSGLQELRPVDLFQGVEVTFSGVAPFGEAVATWDGSGDPFLEQVVYNVQPNQGLSNGDTVTVSAKYLPWAAEDALCRPKADTKTFTVEGLDHYLAQPEELTAQALDTLDQDARALLTAKFSVLDEGMLYDLLGYTHDQTGTIGEPTPAAAYLLTAKGEGYGANYGNLLVLVYRAQLDLVNGEKWALPQWDRYTGEAYFPVAYPNLVVDGAGQVSADTAARLFQGQATTLEEVHTAWALQYLDRYEVQELTPQQLGWA</sequence>
<keyword evidence="1" id="KW-0732">Signal</keyword>
<evidence type="ECO:0000313" key="2">
    <source>
        <dbReference type="EMBL" id="HIX65235.1"/>
    </source>
</evidence>
<reference evidence="2" key="2">
    <citation type="submission" date="2021-04" db="EMBL/GenBank/DDBJ databases">
        <authorList>
            <person name="Gilroy R."/>
        </authorList>
    </citation>
    <scope>NUCLEOTIDE SEQUENCE</scope>
    <source>
        <strain evidence="2">CHK188-5543</strain>
    </source>
</reference>
<feature type="signal peptide" evidence="1">
    <location>
        <begin position="1"/>
        <end position="19"/>
    </location>
</feature>
<dbReference type="Proteomes" id="UP000886800">
    <property type="component" value="Unassembled WGS sequence"/>
</dbReference>
<feature type="chain" id="PRO_5039291311" evidence="1">
    <location>
        <begin position="20"/>
        <end position="375"/>
    </location>
</feature>
<dbReference type="EMBL" id="DXES01000065">
    <property type="protein sequence ID" value="HIX65235.1"/>
    <property type="molecule type" value="Genomic_DNA"/>
</dbReference>
<protein>
    <submittedName>
        <fullName evidence="2">Uncharacterized protein</fullName>
    </submittedName>
</protein>
<comment type="caution">
    <text evidence="2">The sequence shown here is derived from an EMBL/GenBank/DDBJ whole genome shotgun (WGS) entry which is preliminary data.</text>
</comment>